<dbReference type="InterPro" id="IPR036013">
    <property type="entry name" value="Band_7/SPFH_dom_sf"/>
</dbReference>
<dbReference type="CDD" id="cd08829">
    <property type="entry name" value="SPFH_paraslipin"/>
    <property type="match status" value="1"/>
</dbReference>
<dbReference type="Pfam" id="PF01145">
    <property type="entry name" value="Band_7"/>
    <property type="match status" value="1"/>
</dbReference>
<evidence type="ECO:0000256" key="1">
    <source>
        <dbReference type="ARBA" id="ARBA00004173"/>
    </source>
</evidence>
<dbReference type="GO" id="GO:0007005">
    <property type="term" value="P:mitochondrion organization"/>
    <property type="evidence" value="ECO:0007669"/>
    <property type="project" value="TreeGrafter"/>
</dbReference>
<dbReference type="GO" id="GO:0005886">
    <property type="term" value="C:plasma membrane"/>
    <property type="evidence" value="ECO:0007669"/>
    <property type="project" value="UniProtKB-ARBA"/>
</dbReference>
<organism evidence="6 7">
    <name type="scientific">Chytriomyces confervae</name>
    <dbReference type="NCBI Taxonomy" id="246404"/>
    <lineage>
        <taxon>Eukaryota</taxon>
        <taxon>Fungi</taxon>
        <taxon>Fungi incertae sedis</taxon>
        <taxon>Chytridiomycota</taxon>
        <taxon>Chytridiomycota incertae sedis</taxon>
        <taxon>Chytridiomycetes</taxon>
        <taxon>Chytridiales</taxon>
        <taxon>Chytriomycetaceae</taxon>
        <taxon>Chytriomyces</taxon>
    </lineage>
</organism>
<dbReference type="PANTHER" id="PTHR43327:SF10">
    <property type="entry name" value="STOMATIN-LIKE PROTEIN 2, MITOCHONDRIAL"/>
    <property type="match status" value="1"/>
</dbReference>
<dbReference type="Proteomes" id="UP000320333">
    <property type="component" value="Unassembled WGS sequence"/>
</dbReference>
<dbReference type="Pfam" id="PF16200">
    <property type="entry name" value="Band_7_C"/>
    <property type="match status" value="1"/>
</dbReference>
<dbReference type="STRING" id="246404.A0A507EL86"/>
<dbReference type="InterPro" id="IPR050710">
    <property type="entry name" value="Band7/mec-2_domain"/>
</dbReference>
<comment type="caution">
    <text evidence="6">The sequence shown here is derived from an EMBL/GenBank/DDBJ whole genome shotgun (WGS) entry which is preliminary data.</text>
</comment>
<evidence type="ECO:0000313" key="7">
    <source>
        <dbReference type="Proteomes" id="UP000320333"/>
    </source>
</evidence>
<keyword evidence="7" id="KW-1185">Reference proteome</keyword>
<dbReference type="PANTHER" id="PTHR43327">
    <property type="entry name" value="STOMATIN-LIKE PROTEIN 2, MITOCHONDRIAL"/>
    <property type="match status" value="1"/>
</dbReference>
<evidence type="ECO:0000256" key="3">
    <source>
        <dbReference type="ARBA" id="ARBA00023128"/>
    </source>
</evidence>
<dbReference type="GO" id="GO:0098552">
    <property type="term" value="C:side of membrane"/>
    <property type="evidence" value="ECO:0007669"/>
    <property type="project" value="UniProtKB-ARBA"/>
</dbReference>
<dbReference type="GO" id="GO:0005739">
    <property type="term" value="C:mitochondrion"/>
    <property type="evidence" value="ECO:0007669"/>
    <property type="project" value="UniProtKB-SubCell"/>
</dbReference>
<dbReference type="AlphaFoldDB" id="A0A507EL86"/>
<gene>
    <name evidence="6" type="ORF">CcCBS67573_g08494</name>
</gene>
<dbReference type="InterPro" id="IPR001972">
    <property type="entry name" value="Stomatin_HflK_fam"/>
</dbReference>
<dbReference type="InterPro" id="IPR001107">
    <property type="entry name" value="Band_7"/>
</dbReference>
<dbReference type="SUPFAM" id="SSF117892">
    <property type="entry name" value="Band 7/SPFH domain"/>
    <property type="match status" value="1"/>
</dbReference>
<dbReference type="InterPro" id="IPR032435">
    <property type="entry name" value="STML2-like_C"/>
</dbReference>
<dbReference type="EMBL" id="QEAP01000564">
    <property type="protein sequence ID" value="TPX64105.1"/>
    <property type="molecule type" value="Genomic_DNA"/>
</dbReference>
<reference evidence="6 7" key="1">
    <citation type="journal article" date="2019" name="Sci. Rep.">
        <title>Comparative genomics of chytrid fungi reveal insights into the obligate biotrophic and pathogenic lifestyle of Synchytrium endobioticum.</title>
        <authorList>
            <person name="van de Vossenberg B.T.L.H."/>
            <person name="Warris S."/>
            <person name="Nguyen H.D.T."/>
            <person name="van Gent-Pelzer M.P.E."/>
            <person name="Joly D.L."/>
            <person name="van de Geest H.C."/>
            <person name="Bonants P.J.M."/>
            <person name="Smith D.S."/>
            <person name="Levesque C.A."/>
            <person name="van der Lee T.A.J."/>
        </authorList>
    </citation>
    <scope>NUCLEOTIDE SEQUENCE [LARGE SCALE GENOMIC DNA]</scope>
    <source>
        <strain evidence="6 7">CBS 675.73</strain>
    </source>
</reference>
<feature type="region of interest" description="Disordered" evidence="4">
    <location>
        <begin position="47"/>
        <end position="66"/>
    </location>
</feature>
<keyword evidence="3" id="KW-0496">Mitochondrion</keyword>
<evidence type="ECO:0000259" key="5">
    <source>
        <dbReference type="SMART" id="SM00244"/>
    </source>
</evidence>
<evidence type="ECO:0000256" key="2">
    <source>
        <dbReference type="ARBA" id="ARBA00008164"/>
    </source>
</evidence>
<dbReference type="OrthoDB" id="434619at2759"/>
<protein>
    <recommendedName>
        <fullName evidence="5">Band 7 domain-containing protein</fullName>
    </recommendedName>
</protein>
<dbReference type="Gene3D" id="3.30.479.30">
    <property type="entry name" value="Band 7 domain"/>
    <property type="match status" value="1"/>
</dbReference>
<evidence type="ECO:0000313" key="6">
    <source>
        <dbReference type="EMBL" id="TPX64105.1"/>
    </source>
</evidence>
<comment type="subcellular location">
    <subcellularLocation>
        <location evidence="1">Mitochondrion</location>
    </subcellularLocation>
</comment>
<accession>A0A507EL86</accession>
<comment type="similarity">
    <text evidence="2">Belongs to the band 7/mec-2 family.</text>
</comment>
<dbReference type="FunFam" id="3.30.479.30:FF:000004">
    <property type="entry name" value="Putative membrane protease family, stomatin"/>
    <property type="match status" value="1"/>
</dbReference>
<dbReference type="PRINTS" id="PR00721">
    <property type="entry name" value="STOMATIN"/>
</dbReference>
<dbReference type="SMART" id="SM00244">
    <property type="entry name" value="PHB"/>
    <property type="match status" value="1"/>
</dbReference>
<feature type="domain" description="Band 7" evidence="5">
    <location>
        <begin position="83"/>
        <end position="241"/>
    </location>
</feature>
<proteinExistence type="inferred from homology"/>
<evidence type="ECO:0000256" key="4">
    <source>
        <dbReference type="SAM" id="MobiDB-lite"/>
    </source>
</evidence>
<name>A0A507EL86_9FUNG</name>
<sequence>MQRLTSAQRMQAASFRLLHAQRRAPAALLTSRSLSILNIPMSKIPNTPVPRRQYSSSSSSSDFSDMPTNVGRGINRQTPPWNTIVMFVPQASVYIVERFGKFHTQLEPGLAILVPVIDQVKYVQSFKERAVEIVPQNAITQDNVTIKIDGVLYYRIVDAMKASYGVDDPEFAVTQLAQTTMRSEIGQLSLDRTLAERTLLNHNITRAMNMAAKDWGIECLRYEIRDVHPPANVLESMHRQISAERQKRADILESEGARQAAINNAEGQKQAMILRSEAEMQTQMNAANGDAAAIRMRAVAAAEAIDKIAKAIAENGDTGKDAVSLSVAEKYVDAFGKIAKESTTVVIPSNFADVSSMATQLLSVMKTVSK</sequence>